<feature type="domain" description="HTH lysR-type" evidence="5">
    <location>
        <begin position="1"/>
        <end position="60"/>
    </location>
</feature>
<dbReference type="KEGG" id="nre:BES08_14715"/>
<dbReference type="GO" id="GO:0003700">
    <property type="term" value="F:DNA-binding transcription factor activity"/>
    <property type="evidence" value="ECO:0007669"/>
    <property type="project" value="InterPro"/>
</dbReference>
<dbReference type="Gene3D" id="3.40.190.10">
    <property type="entry name" value="Periplasmic binding protein-like II"/>
    <property type="match status" value="2"/>
</dbReference>
<evidence type="ECO:0000256" key="3">
    <source>
        <dbReference type="ARBA" id="ARBA00023125"/>
    </source>
</evidence>
<comment type="similarity">
    <text evidence="1">Belongs to the LysR transcriptional regulatory family.</text>
</comment>
<dbReference type="PANTHER" id="PTHR30537:SF58">
    <property type="entry name" value="HTH-TYPE TRANSCRIPTIONAL REGULATOR PERR"/>
    <property type="match status" value="1"/>
</dbReference>
<dbReference type="GO" id="GO:0006351">
    <property type="term" value="P:DNA-templated transcription"/>
    <property type="evidence" value="ECO:0007669"/>
    <property type="project" value="TreeGrafter"/>
</dbReference>
<dbReference type="RefSeq" id="WP_069708764.1">
    <property type="nucleotide sequence ID" value="NZ_CP017075.1"/>
</dbReference>
<keyword evidence="3" id="KW-0238">DNA-binding</keyword>
<dbReference type="InterPro" id="IPR000847">
    <property type="entry name" value="LysR_HTH_N"/>
</dbReference>
<evidence type="ECO:0000256" key="1">
    <source>
        <dbReference type="ARBA" id="ARBA00009437"/>
    </source>
</evidence>
<dbReference type="CDD" id="cd08432">
    <property type="entry name" value="PBP2_GcdR_TrpI_HvrB_AmpR_like"/>
    <property type="match status" value="1"/>
</dbReference>
<dbReference type="InterPro" id="IPR058163">
    <property type="entry name" value="LysR-type_TF_proteobact-type"/>
</dbReference>
<accession>A0A1D8A6Y4</accession>
<sequence length="290" mass="31548">MPIALQPLSVFEAAARQGSFRQAADELGLTPSAVSHAVTKLENSLGTRLFDRSLRQIKLSADGEALYRHVAAGFVEIRRGLEEVSARRARFLRLHAAPSFAALWLTPRLPAFLESHPGMDIRITASTDYSRFAADEVDADIVNGPPLPGPVKAIPLGEEEVTVLCTPQMAASIRCPADVMALPLINGDRNRVTWARWAELAAVPAPKAYAMRFDRSFMVIATAANGLGVALESTRLAQRELAEGRLVAPLPGCTIRETLHSLVYPLIHADRPIIRAFETWLLAELASAET</sequence>
<dbReference type="Pfam" id="PF03466">
    <property type="entry name" value="LysR_substrate"/>
    <property type="match status" value="1"/>
</dbReference>
<reference evidence="7" key="1">
    <citation type="journal article" date="2017" name="J. Biotechnol.">
        <title>Complete genome sequence of Novosphingobium resinovorum SA1, a versatile xenobiotic-degrading bacterium capable of utilizing sulfanilic acid.</title>
        <authorList>
            <person name="Hegedus B."/>
            <person name="Kos P.B."/>
            <person name="Balint B."/>
            <person name="Maroti G."/>
            <person name="Gan H.M."/>
            <person name="Perei K."/>
            <person name="Rakhely G."/>
        </authorList>
    </citation>
    <scope>NUCLEOTIDE SEQUENCE [LARGE SCALE GENOMIC DNA]</scope>
    <source>
        <strain evidence="7">SA1</strain>
    </source>
</reference>
<keyword evidence="2" id="KW-0805">Transcription regulation</keyword>
<protein>
    <submittedName>
        <fullName evidence="6">LysR family transcriptional regulator</fullName>
    </submittedName>
</protein>
<dbReference type="PRINTS" id="PR00039">
    <property type="entry name" value="HTHLYSR"/>
</dbReference>
<dbReference type="AlphaFoldDB" id="A0A1D8A6Y4"/>
<dbReference type="Pfam" id="PF00126">
    <property type="entry name" value="HTH_1"/>
    <property type="match status" value="1"/>
</dbReference>
<organism evidence="6 7">
    <name type="scientific">Novosphingobium resinovorum</name>
    <dbReference type="NCBI Taxonomy" id="158500"/>
    <lineage>
        <taxon>Bacteria</taxon>
        <taxon>Pseudomonadati</taxon>
        <taxon>Pseudomonadota</taxon>
        <taxon>Alphaproteobacteria</taxon>
        <taxon>Sphingomonadales</taxon>
        <taxon>Sphingomonadaceae</taxon>
        <taxon>Novosphingobium</taxon>
    </lineage>
</organism>
<evidence type="ECO:0000256" key="4">
    <source>
        <dbReference type="ARBA" id="ARBA00023163"/>
    </source>
</evidence>
<dbReference type="PANTHER" id="PTHR30537">
    <property type="entry name" value="HTH-TYPE TRANSCRIPTIONAL REGULATOR"/>
    <property type="match status" value="1"/>
</dbReference>
<dbReference type="PROSITE" id="PS50931">
    <property type="entry name" value="HTH_LYSR"/>
    <property type="match status" value="1"/>
</dbReference>
<dbReference type="OrthoDB" id="9813056at2"/>
<name>A0A1D8A6Y4_9SPHN</name>
<dbReference type="EMBL" id="CP017075">
    <property type="protein sequence ID" value="AOR77863.1"/>
    <property type="molecule type" value="Genomic_DNA"/>
</dbReference>
<dbReference type="FunFam" id="1.10.10.10:FF:000001">
    <property type="entry name" value="LysR family transcriptional regulator"/>
    <property type="match status" value="1"/>
</dbReference>
<evidence type="ECO:0000256" key="2">
    <source>
        <dbReference type="ARBA" id="ARBA00023015"/>
    </source>
</evidence>
<evidence type="ECO:0000313" key="7">
    <source>
        <dbReference type="Proteomes" id="UP000094626"/>
    </source>
</evidence>
<dbReference type="SUPFAM" id="SSF53850">
    <property type="entry name" value="Periplasmic binding protein-like II"/>
    <property type="match status" value="1"/>
</dbReference>
<dbReference type="InterPro" id="IPR005119">
    <property type="entry name" value="LysR_subst-bd"/>
</dbReference>
<dbReference type="Gene3D" id="1.10.10.10">
    <property type="entry name" value="Winged helix-like DNA-binding domain superfamily/Winged helix DNA-binding domain"/>
    <property type="match status" value="1"/>
</dbReference>
<evidence type="ECO:0000313" key="6">
    <source>
        <dbReference type="EMBL" id="AOR77863.1"/>
    </source>
</evidence>
<gene>
    <name evidence="6" type="ORF">BES08_14715</name>
</gene>
<dbReference type="InterPro" id="IPR036388">
    <property type="entry name" value="WH-like_DNA-bd_sf"/>
</dbReference>
<keyword evidence="7" id="KW-1185">Reference proteome</keyword>
<dbReference type="InterPro" id="IPR036390">
    <property type="entry name" value="WH_DNA-bd_sf"/>
</dbReference>
<dbReference type="Proteomes" id="UP000094626">
    <property type="component" value="Chromosome"/>
</dbReference>
<dbReference type="GO" id="GO:0043565">
    <property type="term" value="F:sequence-specific DNA binding"/>
    <property type="evidence" value="ECO:0007669"/>
    <property type="project" value="TreeGrafter"/>
</dbReference>
<proteinExistence type="inferred from homology"/>
<keyword evidence="4" id="KW-0804">Transcription</keyword>
<dbReference type="SUPFAM" id="SSF46785">
    <property type="entry name" value="Winged helix' DNA-binding domain"/>
    <property type="match status" value="1"/>
</dbReference>
<evidence type="ECO:0000259" key="5">
    <source>
        <dbReference type="PROSITE" id="PS50931"/>
    </source>
</evidence>